<dbReference type="Pfam" id="PF00589">
    <property type="entry name" value="Phage_integrase"/>
    <property type="match status" value="1"/>
</dbReference>
<dbReference type="GO" id="GO:0015074">
    <property type="term" value="P:DNA integration"/>
    <property type="evidence" value="ECO:0007669"/>
    <property type="project" value="UniProtKB-KW"/>
</dbReference>
<dbReference type="InterPro" id="IPR010998">
    <property type="entry name" value="Integrase_recombinase_N"/>
</dbReference>
<name>A0A261S253_9BORD</name>
<keyword evidence="2" id="KW-0229">DNA integration</keyword>
<dbReference type="GO" id="GO:0003677">
    <property type="term" value="F:DNA binding"/>
    <property type="evidence" value="ECO:0007669"/>
    <property type="project" value="UniProtKB-KW"/>
</dbReference>
<dbReference type="EMBL" id="NEVM01000005">
    <property type="protein sequence ID" value="OZI30880.1"/>
    <property type="molecule type" value="Genomic_DNA"/>
</dbReference>
<dbReference type="InterPro" id="IPR011010">
    <property type="entry name" value="DNA_brk_join_enz"/>
</dbReference>
<dbReference type="Pfam" id="PF20172">
    <property type="entry name" value="DUF6538"/>
    <property type="match status" value="1"/>
</dbReference>
<keyword evidence="3" id="KW-0238">DNA-binding</keyword>
<dbReference type="InterPro" id="IPR002104">
    <property type="entry name" value="Integrase_catalytic"/>
</dbReference>
<comment type="similarity">
    <text evidence="1">Belongs to the 'phage' integrase family.</text>
</comment>
<gene>
    <name evidence="6" type="ORF">CAL29_23205</name>
</gene>
<dbReference type="Gene3D" id="1.10.443.10">
    <property type="entry name" value="Intergrase catalytic core"/>
    <property type="match status" value="1"/>
</dbReference>
<dbReference type="GO" id="GO:0006310">
    <property type="term" value="P:DNA recombination"/>
    <property type="evidence" value="ECO:0007669"/>
    <property type="project" value="UniProtKB-KW"/>
</dbReference>
<evidence type="ECO:0000256" key="3">
    <source>
        <dbReference type="ARBA" id="ARBA00023125"/>
    </source>
</evidence>
<evidence type="ECO:0000256" key="1">
    <source>
        <dbReference type="ARBA" id="ARBA00008857"/>
    </source>
</evidence>
<evidence type="ECO:0000313" key="7">
    <source>
        <dbReference type="Proteomes" id="UP000216020"/>
    </source>
</evidence>
<comment type="caution">
    <text evidence="6">The sequence shown here is derived from an EMBL/GenBank/DDBJ whole genome shotgun (WGS) entry which is preliminary data.</text>
</comment>
<dbReference type="OrthoDB" id="9784724at2"/>
<dbReference type="PANTHER" id="PTHR30349:SF41">
    <property type="entry name" value="INTEGRASE_RECOMBINASE PROTEIN MJ0367-RELATED"/>
    <property type="match status" value="1"/>
</dbReference>
<dbReference type="Gene3D" id="1.10.150.130">
    <property type="match status" value="1"/>
</dbReference>
<dbReference type="PANTHER" id="PTHR30349">
    <property type="entry name" value="PHAGE INTEGRASE-RELATED"/>
    <property type="match status" value="1"/>
</dbReference>
<keyword evidence="7" id="KW-1185">Reference proteome</keyword>
<dbReference type="Proteomes" id="UP000216020">
    <property type="component" value="Unassembled WGS sequence"/>
</dbReference>
<dbReference type="AlphaFoldDB" id="A0A261S253"/>
<dbReference type="PROSITE" id="PS51898">
    <property type="entry name" value="TYR_RECOMBINASE"/>
    <property type="match status" value="1"/>
</dbReference>
<sequence length="604" mass="66168">MKDVSRHKTVSVESDTDMHRLPSGVYLRGAVYQIRVLIPMDLQAQFPRTKGGKLSTAAYRASLGTTDPAEATIRAHRILAEWRARFEGMRAQAQARYVEPGPGLIEHIAEQARHRVLATDDTIRSSPKAAAMLAGINRTPAPSFFSPHDKTLRQVLTGASVRAAVSAAEDHSFLTRAHAESLADWYSRVTAALRQAMIQGDYRAARDEAKRVCDSLGVPVDWESPKRVGDLQRIMRTIVSAWMDASARSQGEPIDTPEAPAYAQEFPATQPDHAATLADAPAPEASPKRVGDLLPDWIRLNSPKPDAVKRIDRPLALWREATGDPELSSITRKTGATFIAYLLDTESRGFGRKSAHTYAAGINALLNVAEKQGYIERNPCSLLDFDKTPGAGKRTPWTDDQLAKIFGAALFRDMENSPEWRGVPSEDGRALLLLLLHTGARIGEVAQARCQDFVIRSGLECIEINAEAGTVKTDTSERVIPIATHLLNDPWFRQWLDAVKARATGPAMPGFHRGPKTPPGEVAMEWLREFRAHNGLPPGKLNGSHKFRHWISTALAEVGISPRISDAVTGHSARGSTGQRTYVTVTLPMMADALGTIRWPALPS</sequence>
<dbReference type="InterPro" id="IPR013762">
    <property type="entry name" value="Integrase-like_cat_sf"/>
</dbReference>
<proteinExistence type="inferred from homology"/>
<dbReference type="InterPro" id="IPR046668">
    <property type="entry name" value="DUF6538"/>
</dbReference>
<dbReference type="InterPro" id="IPR050090">
    <property type="entry name" value="Tyrosine_recombinase_XerCD"/>
</dbReference>
<evidence type="ECO:0000256" key="2">
    <source>
        <dbReference type="ARBA" id="ARBA00022908"/>
    </source>
</evidence>
<protein>
    <recommendedName>
        <fullName evidence="5">Tyr recombinase domain-containing protein</fullName>
    </recommendedName>
</protein>
<reference evidence="7" key="1">
    <citation type="submission" date="2017-05" db="EMBL/GenBank/DDBJ databases">
        <title>Complete and WGS of Bordetella genogroups.</title>
        <authorList>
            <person name="Spilker T."/>
            <person name="Lipuma J."/>
        </authorList>
    </citation>
    <scope>NUCLEOTIDE SEQUENCE [LARGE SCALE GENOMIC DNA]</scope>
    <source>
        <strain evidence="7">AU16122</strain>
    </source>
</reference>
<dbReference type="SUPFAM" id="SSF56349">
    <property type="entry name" value="DNA breaking-rejoining enzymes"/>
    <property type="match status" value="1"/>
</dbReference>
<keyword evidence="4" id="KW-0233">DNA recombination</keyword>
<evidence type="ECO:0000313" key="6">
    <source>
        <dbReference type="EMBL" id="OZI30880.1"/>
    </source>
</evidence>
<organism evidence="6 7">
    <name type="scientific">Bordetella genomosp. 10</name>
    <dbReference type="NCBI Taxonomy" id="1416804"/>
    <lineage>
        <taxon>Bacteria</taxon>
        <taxon>Pseudomonadati</taxon>
        <taxon>Pseudomonadota</taxon>
        <taxon>Betaproteobacteria</taxon>
        <taxon>Burkholderiales</taxon>
        <taxon>Alcaligenaceae</taxon>
        <taxon>Bordetella</taxon>
    </lineage>
</organism>
<feature type="domain" description="Tyr recombinase" evidence="5">
    <location>
        <begin position="392"/>
        <end position="595"/>
    </location>
</feature>
<evidence type="ECO:0000259" key="5">
    <source>
        <dbReference type="PROSITE" id="PS51898"/>
    </source>
</evidence>
<evidence type="ECO:0000256" key="4">
    <source>
        <dbReference type="ARBA" id="ARBA00023172"/>
    </source>
</evidence>
<accession>A0A261S253</accession>